<organism evidence="4">
    <name type="scientific">Schistosoma mansoni</name>
    <name type="common">Blood fluke</name>
    <dbReference type="NCBI Taxonomy" id="6183"/>
    <lineage>
        <taxon>Eukaryota</taxon>
        <taxon>Metazoa</taxon>
        <taxon>Spiralia</taxon>
        <taxon>Lophotrochozoa</taxon>
        <taxon>Platyhelminthes</taxon>
        <taxon>Trematoda</taxon>
        <taxon>Digenea</taxon>
        <taxon>Strigeidida</taxon>
        <taxon>Schistosomatoidea</taxon>
        <taxon>Schistosomatidae</taxon>
        <taxon>Schistosoma</taxon>
    </lineage>
</organism>
<dbReference type="InterPro" id="IPR047554">
    <property type="entry name" value="BICC1_KH-I_rpt2"/>
</dbReference>
<dbReference type="WBParaSite" id="Smp_130450.2">
    <property type="protein sequence ID" value="Smp_130450.2"/>
    <property type="gene ID" value="Smp_130450"/>
</dbReference>
<dbReference type="InterPro" id="IPR004088">
    <property type="entry name" value="KH_dom_type_1"/>
</dbReference>
<dbReference type="PANTHER" id="PTHR10627:SF69">
    <property type="entry name" value="PROTEIN BICAUDAL C"/>
    <property type="match status" value="1"/>
</dbReference>
<protein>
    <submittedName>
        <fullName evidence="4">Bicaudal C-like protein</fullName>
    </submittedName>
</protein>
<reference evidence="4" key="1">
    <citation type="submission" date="2019-11" db="UniProtKB">
        <authorList>
            <consortium name="WormBaseParasite"/>
        </authorList>
    </citation>
    <scope>IDENTIFICATION</scope>
    <source>
        <strain evidence="4">Puerto Rican</strain>
    </source>
</reference>
<keyword evidence="2" id="KW-0694">RNA-binding</keyword>
<dbReference type="GO" id="GO:0003723">
    <property type="term" value="F:RNA binding"/>
    <property type="evidence" value="ECO:0007669"/>
    <property type="project" value="UniProtKB-UniRule"/>
</dbReference>
<proteinExistence type="predicted"/>
<dbReference type="InterPro" id="IPR004087">
    <property type="entry name" value="KH_dom"/>
</dbReference>
<evidence type="ECO:0000256" key="2">
    <source>
        <dbReference type="PROSITE-ProRule" id="PRU00117"/>
    </source>
</evidence>
<keyword evidence="1" id="KW-0677">Repeat</keyword>
<dbReference type="Pfam" id="PF00013">
    <property type="entry name" value="KH_1"/>
    <property type="match status" value="1"/>
</dbReference>
<dbReference type="AlphaFoldDB" id="A0A5K4ELM1"/>
<dbReference type="InParanoid" id="A0A5K4ELM1"/>
<feature type="domain" description="K Homology" evidence="3">
    <location>
        <begin position="44"/>
        <end position="117"/>
    </location>
</feature>
<dbReference type="STRING" id="6183.A0A5K4ELM1"/>
<dbReference type="SUPFAM" id="SSF54791">
    <property type="entry name" value="Eukaryotic type KH-domain (KH-domain type I)"/>
    <property type="match status" value="1"/>
</dbReference>
<evidence type="ECO:0000313" key="4">
    <source>
        <dbReference type="WBParaSite" id="Smp_130450.2"/>
    </source>
</evidence>
<sequence>MSLLNSNIISNDIALSKYFNRTNTILGSGTLSSNYNDHLNKIIKRVTLKIDVSHTNHSHIIGRYGWNIKKIMMSTQCRIHFPDSNRNSSVIKSNQVSITGQLENVEKARRIIRDFLPITFTFEIPYLNNENLLINQNSLVIQQIQNVYGVEITFRNHYTLTPYRKTTVSVKGLTINAKKTKSVVHMLIKKYFTQNMNLLPVVLIFDVDIIQGEWLENFNFTNLCQYYEVNLTIRNKPKDLIKSVVIKTTEKNIRSLYVMWELIQDLLLQFTNNKICEINNSSCLNSSALRIQTQRLWSDDIPKPNEESTKILSSKNKGKILGNKEDNKLSTEEILLKYTSFSTSVSPSPLTSFSFSSLFHHDPSVKMNLLNRNNDLRLMGYESNAKLLPEFEHNGVWNKCGNFEENIDFYAQKK</sequence>
<dbReference type="InterPro" id="IPR036612">
    <property type="entry name" value="KH_dom_type_1_sf"/>
</dbReference>
<evidence type="ECO:0000256" key="1">
    <source>
        <dbReference type="ARBA" id="ARBA00022737"/>
    </source>
</evidence>
<dbReference type="InterPro" id="IPR054727">
    <property type="entry name" value="BICC1_KH"/>
</dbReference>
<dbReference type="PANTHER" id="PTHR10627">
    <property type="entry name" value="SCP160"/>
    <property type="match status" value="1"/>
</dbReference>
<dbReference type="SMART" id="SM00322">
    <property type="entry name" value="KH"/>
    <property type="match status" value="1"/>
</dbReference>
<accession>A0A5K4ELM1</accession>
<dbReference type="GO" id="GO:0005737">
    <property type="term" value="C:cytoplasm"/>
    <property type="evidence" value="ECO:0007669"/>
    <property type="project" value="TreeGrafter"/>
</dbReference>
<dbReference type="PROSITE" id="PS50084">
    <property type="entry name" value="KH_TYPE_1"/>
    <property type="match status" value="1"/>
</dbReference>
<dbReference type="CDD" id="cd22421">
    <property type="entry name" value="KH-I_BICC1_rpt2"/>
    <property type="match status" value="1"/>
</dbReference>
<dbReference type="Gene3D" id="3.30.310.270">
    <property type="match status" value="1"/>
</dbReference>
<dbReference type="Pfam" id="PF22985">
    <property type="entry name" value="KH_BICC1"/>
    <property type="match status" value="2"/>
</dbReference>
<evidence type="ECO:0000259" key="3">
    <source>
        <dbReference type="SMART" id="SM00322"/>
    </source>
</evidence>
<name>A0A5K4ELM1_SCHMA</name>